<evidence type="ECO:0000313" key="2">
    <source>
        <dbReference type="WBParaSite" id="Gr19_v10_g14569.t1"/>
    </source>
</evidence>
<sequence>MPRRCGHFVKEYRCACPNSQPNSQLRAIMFNKVECYANNNRPTEMSDLASPGGYWIPSNYVERNNTDAVLEVLCKCSACGHEVHVTHEFMGPGEFSNEFGRYNNICSSTVLTGISTTAYEDIGNVFSDMGRTGHGYESCKCWTNDLIKRLLHLSKMVNTSAYEDTDNLFSDMSTDQNVVYKNCKRWTTDLLKRLRITNHHK</sequence>
<reference evidence="2" key="1">
    <citation type="submission" date="2022-11" db="UniProtKB">
        <authorList>
            <consortium name="WormBaseParasite"/>
        </authorList>
    </citation>
    <scope>IDENTIFICATION</scope>
</reference>
<dbReference type="AlphaFoldDB" id="A0A914H7Z8"/>
<name>A0A914H7Z8_GLORO</name>
<protein>
    <submittedName>
        <fullName evidence="2">Uncharacterized protein</fullName>
    </submittedName>
</protein>
<dbReference type="Proteomes" id="UP000887572">
    <property type="component" value="Unplaced"/>
</dbReference>
<dbReference type="WBParaSite" id="Gr19_v10_g14569.t1">
    <property type="protein sequence ID" value="Gr19_v10_g14569.t1"/>
    <property type="gene ID" value="Gr19_v10_g14569"/>
</dbReference>
<proteinExistence type="predicted"/>
<keyword evidence="1" id="KW-1185">Reference proteome</keyword>
<accession>A0A914H7Z8</accession>
<evidence type="ECO:0000313" key="1">
    <source>
        <dbReference type="Proteomes" id="UP000887572"/>
    </source>
</evidence>
<organism evidence="1 2">
    <name type="scientific">Globodera rostochiensis</name>
    <name type="common">Golden nematode worm</name>
    <name type="synonym">Heterodera rostochiensis</name>
    <dbReference type="NCBI Taxonomy" id="31243"/>
    <lineage>
        <taxon>Eukaryota</taxon>
        <taxon>Metazoa</taxon>
        <taxon>Ecdysozoa</taxon>
        <taxon>Nematoda</taxon>
        <taxon>Chromadorea</taxon>
        <taxon>Rhabditida</taxon>
        <taxon>Tylenchina</taxon>
        <taxon>Tylenchomorpha</taxon>
        <taxon>Tylenchoidea</taxon>
        <taxon>Heteroderidae</taxon>
        <taxon>Heteroderinae</taxon>
        <taxon>Globodera</taxon>
    </lineage>
</organism>